<reference evidence="6" key="1">
    <citation type="submission" date="2020-03" db="EMBL/GenBank/DDBJ databases">
        <title>Genome of Pelagibius litoralis DSM 21314T.</title>
        <authorList>
            <person name="Wang G."/>
        </authorList>
    </citation>
    <scope>NUCLEOTIDE SEQUENCE</scope>
    <source>
        <strain evidence="6">DSM 21314</strain>
    </source>
</reference>
<dbReference type="PANTHER" id="PTHR30055">
    <property type="entry name" value="HTH-TYPE TRANSCRIPTIONAL REGULATOR RUTR"/>
    <property type="match status" value="1"/>
</dbReference>
<feature type="domain" description="HTH tetR-type" evidence="5">
    <location>
        <begin position="10"/>
        <end position="70"/>
    </location>
</feature>
<keyword evidence="1" id="KW-0805">Transcription regulation</keyword>
<dbReference type="SUPFAM" id="SSF46689">
    <property type="entry name" value="Homeodomain-like"/>
    <property type="match status" value="1"/>
</dbReference>
<dbReference type="Gene3D" id="1.10.357.10">
    <property type="entry name" value="Tetracycline Repressor, domain 2"/>
    <property type="match status" value="1"/>
</dbReference>
<keyword evidence="2 4" id="KW-0238">DNA-binding</keyword>
<name>A0A967C8E5_9PROT</name>
<sequence>MGRRSDHSREELASLATEAARAIMVEQGVAQVSARAIAKRIGYSPGTLYNLFENIDAIVYQVNAATLRDLAMAAMAAVENQTRPLDRAIALGRAYVDFAEAQPRLWLSVFDFRPAAEGDSPACFEEAVTLLFTVVNDCLTPFFTAEQEALRAASGRVLWSGVHGISLLNVTGRLGQPDGMTAADMAELLIRNFIRGLEA</sequence>
<dbReference type="InterPro" id="IPR036271">
    <property type="entry name" value="Tet_transcr_reg_TetR-rel_C_sf"/>
</dbReference>
<dbReference type="EMBL" id="JAAQPH010000004">
    <property type="protein sequence ID" value="NIA68347.1"/>
    <property type="molecule type" value="Genomic_DNA"/>
</dbReference>
<comment type="caution">
    <text evidence="6">The sequence shown here is derived from an EMBL/GenBank/DDBJ whole genome shotgun (WGS) entry which is preliminary data.</text>
</comment>
<evidence type="ECO:0000256" key="1">
    <source>
        <dbReference type="ARBA" id="ARBA00023015"/>
    </source>
</evidence>
<evidence type="ECO:0000259" key="5">
    <source>
        <dbReference type="PROSITE" id="PS50977"/>
    </source>
</evidence>
<evidence type="ECO:0000256" key="2">
    <source>
        <dbReference type="ARBA" id="ARBA00023125"/>
    </source>
</evidence>
<protein>
    <submittedName>
        <fullName evidence="6">TetR/AcrR family transcriptional regulator</fullName>
    </submittedName>
</protein>
<dbReference type="InterPro" id="IPR025996">
    <property type="entry name" value="MT1864/Rv1816-like_C"/>
</dbReference>
<dbReference type="RefSeq" id="WP_167222827.1">
    <property type="nucleotide sequence ID" value="NZ_JAAQPH010000004.1"/>
</dbReference>
<accession>A0A967C8E5</accession>
<dbReference type="Pfam" id="PF00440">
    <property type="entry name" value="TetR_N"/>
    <property type="match status" value="1"/>
</dbReference>
<dbReference type="InterPro" id="IPR009057">
    <property type="entry name" value="Homeodomain-like_sf"/>
</dbReference>
<evidence type="ECO:0000313" key="6">
    <source>
        <dbReference type="EMBL" id="NIA68347.1"/>
    </source>
</evidence>
<keyword evidence="7" id="KW-1185">Reference proteome</keyword>
<dbReference type="PANTHER" id="PTHR30055:SF234">
    <property type="entry name" value="HTH-TYPE TRANSCRIPTIONAL REGULATOR BETI"/>
    <property type="match status" value="1"/>
</dbReference>
<dbReference type="GO" id="GO:0003700">
    <property type="term" value="F:DNA-binding transcription factor activity"/>
    <property type="evidence" value="ECO:0007669"/>
    <property type="project" value="TreeGrafter"/>
</dbReference>
<dbReference type="Proteomes" id="UP000761264">
    <property type="component" value="Unassembled WGS sequence"/>
</dbReference>
<dbReference type="PROSITE" id="PS50977">
    <property type="entry name" value="HTH_TETR_2"/>
    <property type="match status" value="1"/>
</dbReference>
<dbReference type="InterPro" id="IPR050109">
    <property type="entry name" value="HTH-type_TetR-like_transc_reg"/>
</dbReference>
<dbReference type="InterPro" id="IPR001647">
    <property type="entry name" value="HTH_TetR"/>
</dbReference>
<dbReference type="SUPFAM" id="SSF48498">
    <property type="entry name" value="Tetracyclin repressor-like, C-terminal domain"/>
    <property type="match status" value="1"/>
</dbReference>
<evidence type="ECO:0000256" key="3">
    <source>
        <dbReference type="ARBA" id="ARBA00023163"/>
    </source>
</evidence>
<keyword evidence="3" id="KW-0804">Transcription</keyword>
<dbReference type="GO" id="GO:0000976">
    <property type="term" value="F:transcription cis-regulatory region binding"/>
    <property type="evidence" value="ECO:0007669"/>
    <property type="project" value="TreeGrafter"/>
</dbReference>
<evidence type="ECO:0000256" key="4">
    <source>
        <dbReference type="PROSITE-ProRule" id="PRU00335"/>
    </source>
</evidence>
<feature type="DNA-binding region" description="H-T-H motif" evidence="4">
    <location>
        <begin position="33"/>
        <end position="52"/>
    </location>
</feature>
<proteinExistence type="predicted"/>
<dbReference type="Pfam" id="PF13305">
    <property type="entry name" value="TetR_C_33"/>
    <property type="match status" value="1"/>
</dbReference>
<dbReference type="AlphaFoldDB" id="A0A967C8E5"/>
<gene>
    <name evidence="6" type="ORF">HBA54_07060</name>
</gene>
<organism evidence="6 7">
    <name type="scientific">Pelagibius litoralis</name>
    <dbReference type="NCBI Taxonomy" id="374515"/>
    <lineage>
        <taxon>Bacteria</taxon>
        <taxon>Pseudomonadati</taxon>
        <taxon>Pseudomonadota</taxon>
        <taxon>Alphaproteobacteria</taxon>
        <taxon>Rhodospirillales</taxon>
        <taxon>Rhodovibrionaceae</taxon>
        <taxon>Pelagibius</taxon>
    </lineage>
</organism>
<evidence type="ECO:0000313" key="7">
    <source>
        <dbReference type="Proteomes" id="UP000761264"/>
    </source>
</evidence>